<feature type="non-terminal residue" evidence="1">
    <location>
        <position position="71"/>
    </location>
</feature>
<dbReference type="AlphaFoldDB" id="A0A5C3MKF3"/>
<sequence length="71" mass="7633">PSSQGQDLTAIPPTRGVFLIPGIEGQDDNYDLLCGMFEQLQVATVEAANPELDLITFASGAHYLGVIVERE</sequence>
<reference evidence="1 2" key="1">
    <citation type="journal article" date="2019" name="Nat. Ecol. Evol.">
        <title>Megaphylogeny resolves global patterns of mushroom evolution.</title>
        <authorList>
            <person name="Varga T."/>
            <person name="Krizsan K."/>
            <person name="Foldi C."/>
            <person name="Dima B."/>
            <person name="Sanchez-Garcia M."/>
            <person name="Sanchez-Ramirez S."/>
            <person name="Szollosi G.J."/>
            <person name="Szarkandi J.G."/>
            <person name="Papp V."/>
            <person name="Albert L."/>
            <person name="Andreopoulos W."/>
            <person name="Angelini C."/>
            <person name="Antonin V."/>
            <person name="Barry K.W."/>
            <person name="Bougher N.L."/>
            <person name="Buchanan P."/>
            <person name="Buyck B."/>
            <person name="Bense V."/>
            <person name="Catcheside P."/>
            <person name="Chovatia M."/>
            <person name="Cooper J."/>
            <person name="Damon W."/>
            <person name="Desjardin D."/>
            <person name="Finy P."/>
            <person name="Geml J."/>
            <person name="Haridas S."/>
            <person name="Hughes K."/>
            <person name="Justo A."/>
            <person name="Karasinski D."/>
            <person name="Kautmanova I."/>
            <person name="Kiss B."/>
            <person name="Kocsube S."/>
            <person name="Kotiranta H."/>
            <person name="LaButti K.M."/>
            <person name="Lechner B.E."/>
            <person name="Liimatainen K."/>
            <person name="Lipzen A."/>
            <person name="Lukacs Z."/>
            <person name="Mihaltcheva S."/>
            <person name="Morgado L.N."/>
            <person name="Niskanen T."/>
            <person name="Noordeloos M.E."/>
            <person name="Ohm R.A."/>
            <person name="Ortiz-Santana B."/>
            <person name="Ovrebo C."/>
            <person name="Racz N."/>
            <person name="Riley R."/>
            <person name="Savchenko A."/>
            <person name="Shiryaev A."/>
            <person name="Soop K."/>
            <person name="Spirin V."/>
            <person name="Szebenyi C."/>
            <person name="Tomsovsky M."/>
            <person name="Tulloss R.E."/>
            <person name="Uehling J."/>
            <person name="Grigoriev I.V."/>
            <person name="Vagvolgyi C."/>
            <person name="Papp T."/>
            <person name="Martin F.M."/>
            <person name="Miettinen O."/>
            <person name="Hibbett D.S."/>
            <person name="Nagy L.G."/>
        </authorList>
    </citation>
    <scope>NUCLEOTIDE SEQUENCE [LARGE SCALE GENOMIC DNA]</scope>
    <source>
        <strain evidence="1 2">CBS 166.37</strain>
    </source>
</reference>
<gene>
    <name evidence="1" type="ORF">BDQ12DRAFT_570835</name>
</gene>
<dbReference type="EMBL" id="ML213594">
    <property type="protein sequence ID" value="TFK41631.1"/>
    <property type="molecule type" value="Genomic_DNA"/>
</dbReference>
<dbReference type="OrthoDB" id="64477at2759"/>
<feature type="non-terminal residue" evidence="1">
    <location>
        <position position="1"/>
    </location>
</feature>
<organism evidence="1 2">
    <name type="scientific">Crucibulum laeve</name>
    <dbReference type="NCBI Taxonomy" id="68775"/>
    <lineage>
        <taxon>Eukaryota</taxon>
        <taxon>Fungi</taxon>
        <taxon>Dikarya</taxon>
        <taxon>Basidiomycota</taxon>
        <taxon>Agaricomycotina</taxon>
        <taxon>Agaricomycetes</taxon>
        <taxon>Agaricomycetidae</taxon>
        <taxon>Agaricales</taxon>
        <taxon>Agaricineae</taxon>
        <taxon>Nidulariaceae</taxon>
        <taxon>Crucibulum</taxon>
    </lineage>
</organism>
<accession>A0A5C3MKF3</accession>
<dbReference type="Proteomes" id="UP000308652">
    <property type="component" value="Unassembled WGS sequence"/>
</dbReference>
<proteinExistence type="predicted"/>
<keyword evidence="2" id="KW-1185">Reference proteome</keyword>
<name>A0A5C3MKF3_9AGAR</name>
<protein>
    <submittedName>
        <fullName evidence="1">Uncharacterized protein</fullName>
    </submittedName>
</protein>
<evidence type="ECO:0000313" key="1">
    <source>
        <dbReference type="EMBL" id="TFK41631.1"/>
    </source>
</evidence>
<evidence type="ECO:0000313" key="2">
    <source>
        <dbReference type="Proteomes" id="UP000308652"/>
    </source>
</evidence>